<dbReference type="InterPro" id="IPR029063">
    <property type="entry name" value="SAM-dependent_MTases_sf"/>
</dbReference>
<dbReference type="InterPro" id="IPR013216">
    <property type="entry name" value="Methyltransf_11"/>
</dbReference>
<dbReference type="Proteomes" id="UP001304300">
    <property type="component" value="Chromosome"/>
</dbReference>
<feature type="domain" description="Methyltransferase type 11" evidence="2">
    <location>
        <begin position="144"/>
        <end position="239"/>
    </location>
</feature>
<dbReference type="PANTHER" id="PTHR43861">
    <property type="entry name" value="TRANS-ACONITATE 2-METHYLTRANSFERASE-RELATED"/>
    <property type="match status" value="1"/>
</dbReference>
<gene>
    <name evidence="3" type="ORF">RZN69_14535</name>
</gene>
<dbReference type="Gene3D" id="3.40.50.150">
    <property type="entry name" value="Vaccinia Virus protein VP39"/>
    <property type="match status" value="1"/>
</dbReference>
<dbReference type="GO" id="GO:0008757">
    <property type="term" value="F:S-adenosylmethionine-dependent methyltransferase activity"/>
    <property type="evidence" value="ECO:0007669"/>
    <property type="project" value="InterPro"/>
</dbReference>
<dbReference type="Pfam" id="PF08241">
    <property type="entry name" value="Methyltransf_11"/>
    <property type="match status" value="1"/>
</dbReference>
<reference evidence="3 4" key="1">
    <citation type="submission" date="2023-10" db="EMBL/GenBank/DDBJ databases">
        <title>Rubellicoccus peritrichatus gen. nov., sp. nov., isolated from an algae of coral reef tank.</title>
        <authorList>
            <person name="Luo J."/>
        </authorList>
    </citation>
    <scope>NUCLEOTIDE SEQUENCE [LARGE SCALE GENOMIC DNA]</scope>
    <source>
        <strain evidence="3 4">CR14</strain>
    </source>
</reference>
<keyword evidence="3" id="KW-0808">Transferase</keyword>
<evidence type="ECO:0000313" key="3">
    <source>
        <dbReference type="EMBL" id="WOO39839.1"/>
    </source>
</evidence>
<dbReference type="RefSeq" id="WP_317831865.1">
    <property type="nucleotide sequence ID" value="NZ_CP136920.1"/>
</dbReference>
<dbReference type="GO" id="GO:0032259">
    <property type="term" value="P:methylation"/>
    <property type="evidence" value="ECO:0007669"/>
    <property type="project" value="UniProtKB-KW"/>
</dbReference>
<evidence type="ECO:0000313" key="4">
    <source>
        <dbReference type="Proteomes" id="UP001304300"/>
    </source>
</evidence>
<organism evidence="3 4">
    <name type="scientific">Rubellicoccus peritrichatus</name>
    <dbReference type="NCBI Taxonomy" id="3080537"/>
    <lineage>
        <taxon>Bacteria</taxon>
        <taxon>Pseudomonadati</taxon>
        <taxon>Verrucomicrobiota</taxon>
        <taxon>Opitutia</taxon>
        <taxon>Puniceicoccales</taxon>
        <taxon>Cerasicoccaceae</taxon>
        <taxon>Rubellicoccus</taxon>
    </lineage>
</organism>
<accession>A0AAQ3L5K0</accession>
<dbReference type="PANTHER" id="PTHR43861:SF1">
    <property type="entry name" value="TRANS-ACONITATE 2-METHYLTRANSFERASE"/>
    <property type="match status" value="1"/>
</dbReference>
<proteinExistence type="predicted"/>
<name>A0AAQ3L5K0_9BACT</name>
<sequence length="337" mass="38757">MLGTKKSSNLATEELARLRDELGTLKARLESLEVAASRKPPAINIADVCSIRPPRPLAEPIGTVRELAQKETDIDHFSGIDHEVHLEAFMDRDLQQVPALEDREHYFPGQDLDYWLSGLRDYLRINQELENAGRPLNAGDRLFDFGAASGRVLRHFAAQQPDIDLACADVNENHVEWVSKHLASDAYAFQCTNIPSLPIEDNSFDLVYAFSVFTHMDELETTWLAELRRILRPGGYAYFSVQTEDTWKLLNPDHFLYGHLLYNQANLPDWEIKPELFENPMPSEKVVFRFENSSVYNTCTFQSKAYVKEVWGRFFDIEKILYCGHDFQDVVLMRKPN</sequence>
<dbReference type="CDD" id="cd02440">
    <property type="entry name" value="AdoMet_MTases"/>
    <property type="match status" value="1"/>
</dbReference>
<evidence type="ECO:0000256" key="1">
    <source>
        <dbReference type="SAM" id="Coils"/>
    </source>
</evidence>
<evidence type="ECO:0000259" key="2">
    <source>
        <dbReference type="Pfam" id="PF08241"/>
    </source>
</evidence>
<protein>
    <submittedName>
        <fullName evidence="3">Class I SAM-dependent methyltransferase</fullName>
    </submittedName>
</protein>
<dbReference type="SUPFAM" id="SSF53335">
    <property type="entry name" value="S-adenosyl-L-methionine-dependent methyltransferases"/>
    <property type="match status" value="1"/>
</dbReference>
<keyword evidence="3" id="KW-0489">Methyltransferase</keyword>
<keyword evidence="1" id="KW-0175">Coiled coil</keyword>
<feature type="coiled-coil region" evidence="1">
    <location>
        <begin position="8"/>
        <end position="35"/>
    </location>
</feature>
<keyword evidence="4" id="KW-1185">Reference proteome</keyword>
<dbReference type="AlphaFoldDB" id="A0AAQ3L5K0"/>
<dbReference type="KEGG" id="puo:RZN69_14535"/>
<dbReference type="EMBL" id="CP136920">
    <property type="protein sequence ID" value="WOO39839.1"/>
    <property type="molecule type" value="Genomic_DNA"/>
</dbReference>